<feature type="region of interest" description="Disordered" evidence="1">
    <location>
        <begin position="1"/>
        <end position="21"/>
    </location>
</feature>
<name>A0AAN8KHU7_PATCE</name>
<organism evidence="2 3">
    <name type="scientific">Patella caerulea</name>
    <name type="common">Rayed Mediterranean limpet</name>
    <dbReference type="NCBI Taxonomy" id="87958"/>
    <lineage>
        <taxon>Eukaryota</taxon>
        <taxon>Metazoa</taxon>
        <taxon>Spiralia</taxon>
        <taxon>Lophotrochozoa</taxon>
        <taxon>Mollusca</taxon>
        <taxon>Gastropoda</taxon>
        <taxon>Patellogastropoda</taxon>
        <taxon>Patelloidea</taxon>
        <taxon>Patellidae</taxon>
        <taxon>Patella</taxon>
    </lineage>
</organism>
<gene>
    <name evidence="2" type="ORF">SNE40_003313</name>
</gene>
<evidence type="ECO:0000313" key="3">
    <source>
        <dbReference type="Proteomes" id="UP001347796"/>
    </source>
</evidence>
<evidence type="ECO:0000256" key="1">
    <source>
        <dbReference type="SAM" id="MobiDB-lite"/>
    </source>
</evidence>
<dbReference type="EMBL" id="JAZGQO010000002">
    <property type="protein sequence ID" value="KAK6191695.1"/>
    <property type="molecule type" value="Genomic_DNA"/>
</dbReference>
<proteinExistence type="predicted"/>
<accession>A0AAN8KHU7</accession>
<keyword evidence="3" id="KW-1185">Reference proteome</keyword>
<reference evidence="2 3" key="1">
    <citation type="submission" date="2024-01" db="EMBL/GenBank/DDBJ databases">
        <title>The genome of the rayed Mediterranean limpet Patella caerulea (Linnaeus, 1758).</title>
        <authorList>
            <person name="Anh-Thu Weber A."/>
            <person name="Halstead-Nussloch G."/>
        </authorList>
    </citation>
    <scope>NUCLEOTIDE SEQUENCE [LARGE SCALE GENOMIC DNA]</scope>
    <source>
        <strain evidence="2">AATW-2023a</strain>
        <tissue evidence="2">Whole specimen</tissue>
    </source>
</reference>
<comment type="caution">
    <text evidence="2">The sequence shown here is derived from an EMBL/GenBank/DDBJ whole genome shotgun (WGS) entry which is preliminary data.</text>
</comment>
<evidence type="ECO:0000313" key="2">
    <source>
        <dbReference type="EMBL" id="KAK6191695.1"/>
    </source>
</evidence>
<dbReference type="AlphaFoldDB" id="A0AAN8KHU7"/>
<protein>
    <submittedName>
        <fullName evidence="2">Uncharacterized protein</fullName>
    </submittedName>
</protein>
<sequence>MITDKELNSNMGDGEPHKPESKIKQFSLRYMQHPPRIVPNYGKKKVQLLPKTNVSRVLLYDNVTQQQMLYMKLKNIRIEKNRSGRLLDMHRKSFIYRRLKKQRNMLESSSRGIHKDVALPPLVNGTETNIQHIRKHQIDDDVQLPQLSRNRKVGFSQIVNGITHMFNTFQIEEEGTALHEKSVRDPRFKSLEKGLVHLDKPGDGYLELSPSFVKDYSAIPKNIKRIGLVPLLKTDGPPDE</sequence>
<dbReference type="Proteomes" id="UP001347796">
    <property type="component" value="Unassembled WGS sequence"/>
</dbReference>